<evidence type="ECO:0000256" key="12">
    <source>
        <dbReference type="RuleBase" id="RU000489"/>
    </source>
</evidence>
<keyword evidence="7 12" id="KW-0378">Hydrolase</keyword>
<feature type="signal peptide" evidence="14">
    <location>
        <begin position="1"/>
        <end position="20"/>
    </location>
</feature>
<evidence type="ECO:0000256" key="14">
    <source>
        <dbReference type="SAM" id="SignalP"/>
    </source>
</evidence>
<evidence type="ECO:0000256" key="5">
    <source>
        <dbReference type="ARBA" id="ARBA00022525"/>
    </source>
</evidence>
<keyword evidence="17" id="KW-1185">Reference proteome</keyword>
<dbReference type="GO" id="GO:0005576">
    <property type="term" value="C:extracellular region"/>
    <property type="evidence" value="ECO:0007669"/>
    <property type="project" value="UniProtKB-SubCell"/>
</dbReference>
<feature type="compositionally biased region" description="Basic and acidic residues" evidence="13">
    <location>
        <begin position="524"/>
        <end position="536"/>
    </location>
</feature>
<evidence type="ECO:0000256" key="7">
    <source>
        <dbReference type="ARBA" id="ARBA00022801"/>
    </source>
</evidence>
<dbReference type="InterPro" id="IPR050314">
    <property type="entry name" value="Glycosyl_Hydrlase_18"/>
</dbReference>
<feature type="region of interest" description="Disordered" evidence="13">
    <location>
        <begin position="503"/>
        <end position="542"/>
    </location>
</feature>
<comment type="similarity">
    <text evidence="3">Belongs to the glycosyl hydrolase 18 family. Chitinase class V subfamily.</text>
</comment>
<dbReference type="EMBL" id="MPDP01000146">
    <property type="protein sequence ID" value="KAK1476007.1"/>
    <property type="molecule type" value="Genomic_DNA"/>
</dbReference>
<keyword evidence="11" id="KW-0624">Polysaccharide degradation</keyword>
<dbReference type="InterPro" id="IPR001223">
    <property type="entry name" value="Glyco_hydro18_cat"/>
</dbReference>
<protein>
    <recommendedName>
        <fullName evidence="4">chitinase</fullName>
        <ecNumber evidence="4">3.2.1.14</ecNumber>
    </recommendedName>
</protein>
<dbReference type="PANTHER" id="PTHR11177">
    <property type="entry name" value="CHITINASE"/>
    <property type="match status" value="1"/>
</dbReference>
<proteinExistence type="inferred from homology"/>
<keyword evidence="10 12" id="KW-0326">Glycosidase</keyword>
<dbReference type="Proteomes" id="UP001239213">
    <property type="component" value="Unassembled WGS sequence"/>
</dbReference>
<keyword evidence="9" id="KW-0119">Carbohydrate metabolism</keyword>
<feature type="chain" id="PRO_5042557999" description="chitinase" evidence="14">
    <location>
        <begin position="21"/>
        <end position="619"/>
    </location>
</feature>
<feature type="domain" description="GH18" evidence="15">
    <location>
        <begin position="137"/>
        <end position="499"/>
    </location>
</feature>
<dbReference type="SUPFAM" id="SSF51445">
    <property type="entry name" value="(Trans)glycosidases"/>
    <property type="match status" value="1"/>
</dbReference>
<dbReference type="GO" id="GO:0006032">
    <property type="term" value="P:chitin catabolic process"/>
    <property type="evidence" value="ECO:0007669"/>
    <property type="project" value="UniProtKB-KW"/>
</dbReference>
<sequence>MVGSSLLLPLLAVLASMAGAVPVNERRSVRPTCGKPGTVVSTTQVTIPTSQAATAAPTSPPAVSLPSPITVSSSFVTSRLASSTSAGVPGVSSSSVRTSAAASSASAAPSSLSSVRVSSTGTASPPATGTGTPASGYRNVLYFTNWGVYGANYQPADIPADKVTHLLYSFADIQTDGTVVSSDPYSDTQRQYSGDDNQAGNAYGCVKQLYALKKQNRQLKLVLSIGGWTWSSKFPAVAASDTARKQFASSAIKLMIDWGFDGLDIDWEYPASDTEATNFVALLKEVRSQLDAYAAANAPGYHFALTIACPAGPSHYKQMNLRGMDPYVDAWHLMAYDYAGSWDTTTGHQANLYQNPSNPTATKFDTQTALAYYLSQGIASSKVVLGLPLYGRSFEDTANGVGLPYSGVGTGSIEPGVWHYKVLPKAGAVEVYDSTAGALYSYDSSTKELISYDNPASAGVKAQYLLDNKLGGAVFWEAAGDRKGEGSLVGVLASKMGKLDSNQNLLSYPNSHSTGAQKKKQQRKYAERSSTTERESVVIGPERSIHNCRQPWLKAPVQRSSGLPTPLSNRITGLVVQPIVKVLVQREVPKGKARPTEQRLQSGSDPSPMEAGEAAEAGR</sequence>
<feature type="region of interest" description="Disordered" evidence="13">
    <location>
        <begin position="586"/>
        <end position="619"/>
    </location>
</feature>
<evidence type="ECO:0000256" key="13">
    <source>
        <dbReference type="SAM" id="MobiDB-lite"/>
    </source>
</evidence>
<evidence type="ECO:0000256" key="11">
    <source>
        <dbReference type="ARBA" id="ARBA00023326"/>
    </source>
</evidence>
<evidence type="ECO:0000259" key="15">
    <source>
        <dbReference type="PROSITE" id="PS51910"/>
    </source>
</evidence>
<dbReference type="GO" id="GO:0008843">
    <property type="term" value="F:endochitinase activity"/>
    <property type="evidence" value="ECO:0007669"/>
    <property type="project" value="UniProtKB-EC"/>
</dbReference>
<dbReference type="InterPro" id="IPR017853">
    <property type="entry name" value="GH"/>
</dbReference>
<evidence type="ECO:0000313" key="17">
    <source>
        <dbReference type="Proteomes" id="UP001239213"/>
    </source>
</evidence>
<dbReference type="InterPro" id="IPR029070">
    <property type="entry name" value="Chitinase_insertion_sf"/>
</dbReference>
<dbReference type="Pfam" id="PF00704">
    <property type="entry name" value="Glyco_hydro_18"/>
    <property type="match status" value="1"/>
</dbReference>
<accession>A0AAI9V894</accession>
<dbReference type="GO" id="GO:0000272">
    <property type="term" value="P:polysaccharide catabolic process"/>
    <property type="evidence" value="ECO:0007669"/>
    <property type="project" value="UniProtKB-KW"/>
</dbReference>
<evidence type="ECO:0000256" key="9">
    <source>
        <dbReference type="ARBA" id="ARBA00023277"/>
    </source>
</evidence>
<feature type="compositionally biased region" description="Polar residues" evidence="13">
    <location>
        <begin position="503"/>
        <end position="516"/>
    </location>
</feature>
<comment type="subcellular location">
    <subcellularLocation>
        <location evidence="2">Secreted</location>
    </subcellularLocation>
</comment>
<evidence type="ECO:0000256" key="2">
    <source>
        <dbReference type="ARBA" id="ARBA00004613"/>
    </source>
</evidence>
<keyword evidence="8" id="KW-0146">Chitin degradation</keyword>
<evidence type="ECO:0000256" key="8">
    <source>
        <dbReference type="ARBA" id="ARBA00023024"/>
    </source>
</evidence>
<dbReference type="Gene3D" id="3.10.50.10">
    <property type="match status" value="1"/>
</dbReference>
<keyword evidence="5" id="KW-0964">Secreted</keyword>
<evidence type="ECO:0000256" key="3">
    <source>
        <dbReference type="ARBA" id="ARBA00008682"/>
    </source>
</evidence>
<dbReference type="AlphaFoldDB" id="A0AAI9V894"/>
<dbReference type="PANTHER" id="PTHR11177:SF384">
    <property type="entry name" value="CHITINASE"/>
    <property type="match status" value="1"/>
</dbReference>
<comment type="catalytic activity">
    <reaction evidence="1">
        <text>Random endo-hydrolysis of N-acetyl-beta-D-glucosaminide (1-&gt;4)-beta-linkages in chitin and chitodextrins.</text>
        <dbReference type="EC" id="3.2.1.14"/>
    </reaction>
</comment>
<dbReference type="GO" id="GO:0008061">
    <property type="term" value="F:chitin binding"/>
    <property type="evidence" value="ECO:0007669"/>
    <property type="project" value="InterPro"/>
</dbReference>
<dbReference type="InterPro" id="IPR011583">
    <property type="entry name" value="Chitinase_II/V-like_cat"/>
</dbReference>
<feature type="region of interest" description="Disordered" evidence="13">
    <location>
        <begin position="111"/>
        <end position="131"/>
    </location>
</feature>
<dbReference type="PROSITE" id="PS01095">
    <property type="entry name" value="GH18_1"/>
    <property type="match status" value="1"/>
</dbReference>
<dbReference type="PROSITE" id="PS51910">
    <property type="entry name" value="GH18_2"/>
    <property type="match status" value="1"/>
</dbReference>
<dbReference type="CDD" id="cd06548">
    <property type="entry name" value="GH18_chitinase"/>
    <property type="match status" value="1"/>
</dbReference>
<keyword evidence="6 14" id="KW-0732">Signal</keyword>
<dbReference type="InterPro" id="IPR001579">
    <property type="entry name" value="Glyco_hydro_18_chit_AS"/>
</dbReference>
<dbReference type="Gene3D" id="3.20.20.80">
    <property type="entry name" value="Glycosidases"/>
    <property type="match status" value="1"/>
</dbReference>
<comment type="caution">
    <text evidence="16">The sequence shown here is derived from an EMBL/GenBank/DDBJ whole genome shotgun (WGS) entry which is preliminary data.</text>
</comment>
<dbReference type="FunFam" id="3.10.50.10:FF:000005">
    <property type="entry name" value="Endochitinase B1"/>
    <property type="match status" value="1"/>
</dbReference>
<evidence type="ECO:0000313" key="16">
    <source>
        <dbReference type="EMBL" id="KAK1476007.1"/>
    </source>
</evidence>
<reference evidence="16" key="1">
    <citation type="submission" date="2016-11" db="EMBL/GenBank/DDBJ databases">
        <title>The genome sequence of Colletotrichum cuscutae.</title>
        <authorList>
            <person name="Baroncelli R."/>
        </authorList>
    </citation>
    <scope>NUCLEOTIDE SEQUENCE</scope>
    <source>
        <strain evidence="16">IMI 304802</strain>
    </source>
</reference>
<dbReference type="FunFam" id="3.20.20.80:FF:000075">
    <property type="entry name" value="Sporulation-specific chitinase"/>
    <property type="match status" value="1"/>
</dbReference>
<dbReference type="EC" id="3.2.1.14" evidence="4"/>
<name>A0AAI9V894_9PEZI</name>
<dbReference type="SMART" id="SM00636">
    <property type="entry name" value="Glyco_18"/>
    <property type="match status" value="1"/>
</dbReference>
<evidence type="ECO:0000256" key="10">
    <source>
        <dbReference type="ARBA" id="ARBA00023295"/>
    </source>
</evidence>
<evidence type="ECO:0000256" key="4">
    <source>
        <dbReference type="ARBA" id="ARBA00012729"/>
    </source>
</evidence>
<organism evidence="16 17">
    <name type="scientific">Colletotrichum cuscutae</name>
    <dbReference type="NCBI Taxonomy" id="1209917"/>
    <lineage>
        <taxon>Eukaryota</taxon>
        <taxon>Fungi</taxon>
        <taxon>Dikarya</taxon>
        <taxon>Ascomycota</taxon>
        <taxon>Pezizomycotina</taxon>
        <taxon>Sordariomycetes</taxon>
        <taxon>Hypocreomycetidae</taxon>
        <taxon>Glomerellales</taxon>
        <taxon>Glomerellaceae</taxon>
        <taxon>Colletotrichum</taxon>
        <taxon>Colletotrichum acutatum species complex</taxon>
    </lineage>
</organism>
<evidence type="ECO:0000256" key="1">
    <source>
        <dbReference type="ARBA" id="ARBA00000822"/>
    </source>
</evidence>
<evidence type="ECO:0000256" key="6">
    <source>
        <dbReference type="ARBA" id="ARBA00022729"/>
    </source>
</evidence>
<dbReference type="SUPFAM" id="SSF54556">
    <property type="entry name" value="Chitinase insertion domain"/>
    <property type="match status" value="1"/>
</dbReference>
<gene>
    <name evidence="16" type="ORF">CCUS01_05110</name>
</gene>
<feature type="compositionally biased region" description="Basic and acidic residues" evidence="13">
    <location>
        <begin position="587"/>
        <end position="597"/>
    </location>
</feature>